<name>A0ABT7UDW0_9FIRM</name>
<dbReference type="RefSeq" id="WP_289608240.1">
    <property type="nucleotide sequence ID" value="NZ_JAUDCG010000045.1"/>
</dbReference>
<gene>
    <name evidence="3" type="ORF">QUV96_09125</name>
</gene>
<protein>
    <recommendedName>
        <fullName evidence="5">LPXTG cell wall anchor domain-containing protein</fullName>
    </recommendedName>
</protein>
<keyword evidence="1" id="KW-0812">Transmembrane</keyword>
<evidence type="ECO:0000256" key="1">
    <source>
        <dbReference type="SAM" id="Phobius"/>
    </source>
</evidence>
<dbReference type="EMBL" id="JAUDCG010000045">
    <property type="protein sequence ID" value="MDM8157797.1"/>
    <property type="molecule type" value="Genomic_DNA"/>
</dbReference>
<feature type="signal peptide" evidence="2">
    <location>
        <begin position="1"/>
        <end position="23"/>
    </location>
</feature>
<keyword evidence="1" id="KW-1133">Transmembrane helix</keyword>
<evidence type="ECO:0008006" key="5">
    <source>
        <dbReference type="Google" id="ProtNLM"/>
    </source>
</evidence>
<accession>A0ABT7UDW0</accession>
<organism evidence="3 4">
    <name type="scientific">Amedibacillus dolichus</name>
    <dbReference type="NCBI Taxonomy" id="31971"/>
    <lineage>
        <taxon>Bacteria</taxon>
        <taxon>Bacillati</taxon>
        <taxon>Bacillota</taxon>
        <taxon>Erysipelotrichia</taxon>
        <taxon>Erysipelotrichales</taxon>
        <taxon>Erysipelotrichaceae</taxon>
        <taxon>Amedibacillus</taxon>
    </lineage>
</organism>
<reference evidence="3" key="1">
    <citation type="submission" date="2023-06" db="EMBL/GenBank/DDBJ databases">
        <title>Identification and characterization of horizontal gene transfer across gut microbiota members of farm animals based on homology search.</title>
        <authorList>
            <person name="Schwarzerova J."/>
            <person name="Nykrynova M."/>
            <person name="Jureckova K."/>
            <person name="Cejkova D."/>
            <person name="Rychlik I."/>
        </authorList>
    </citation>
    <scope>NUCLEOTIDE SEQUENCE</scope>
    <source>
        <strain evidence="3">ET39</strain>
    </source>
</reference>
<feature type="chain" id="PRO_5046194165" description="LPXTG cell wall anchor domain-containing protein" evidence="2">
    <location>
        <begin position="24"/>
        <end position="84"/>
    </location>
</feature>
<comment type="caution">
    <text evidence="3">The sequence shown here is derived from an EMBL/GenBank/DDBJ whole genome shotgun (WGS) entry which is preliminary data.</text>
</comment>
<keyword evidence="1" id="KW-0472">Membrane</keyword>
<feature type="transmembrane region" description="Helical" evidence="1">
    <location>
        <begin position="51"/>
        <end position="73"/>
    </location>
</feature>
<keyword evidence="2" id="KW-0732">Signal</keyword>
<evidence type="ECO:0000256" key="2">
    <source>
        <dbReference type="SAM" id="SignalP"/>
    </source>
</evidence>
<sequence>MKKMKYVLATFSCLLPMNLSVMAQSSSGGATEVSYTAMLPDAIAPDTSARLITADIGWLFLISMCLLILLILLKNKQEKQNDPE</sequence>
<keyword evidence="4" id="KW-1185">Reference proteome</keyword>
<proteinExistence type="predicted"/>
<dbReference type="Proteomes" id="UP001529340">
    <property type="component" value="Unassembled WGS sequence"/>
</dbReference>
<evidence type="ECO:0000313" key="3">
    <source>
        <dbReference type="EMBL" id="MDM8157797.1"/>
    </source>
</evidence>
<evidence type="ECO:0000313" key="4">
    <source>
        <dbReference type="Proteomes" id="UP001529340"/>
    </source>
</evidence>
<reference evidence="3" key="2">
    <citation type="submission" date="2023-06" db="EMBL/GenBank/DDBJ databases">
        <authorList>
            <person name="Zeman M."/>
            <person name="Kubasova T."/>
            <person name="Jahodarova E."/>
            <person name="Nykrynova M."/>
            <person name="Rychlik I."/>
        </authorList>
    </citation>
    <scope>NUCLEOTIDE SEQUENCE</scope>
    <source>
        <strain evidence="3">ET39</strain>
    </source>
</reference>